<dbReference type="VEuPathDB" id="FungiDB:AMAG_11912"/>
<feature type="compositionally biased region" description="Low complexity" evidence="3">
    <location>
        <begin position="78"/>
        <end position="87"/>
    </location>
</feature>
<keyword evidence="1 2" id="KW-0728">SH3 domain</keyword>
<organism evidence="6 7">
    <name type="scientific">Allomyces macrogynus (strain ATCC 38327)</name>
    <name type="common">Allomyces javanicus var. macrogynus</name>
    <dbReference type="NCBI Taxonomy" id="578462"/>
    <lineage>
        <taxon>Eukaryota</taxon>
        <taxon>Fungi</taxon>
        <taxon>Fungi incertae sedis</taxon>
        <taxon>Blastocladiomycota</taxon>
        <taxon>Blastocladiomycetes</taxon>
        <taxon>Blastocladiales</taxon>
        <taxon>Blastocladiaceae</taxon>
        <taxon>Allomyces</taxon>
    </lineage>
</organism>
<dbReference type="OrthoDB" id="5340910at2759"/>
<dbReference type="InterPro" id="IPR036028">
    <property type="entry name" value="SH3-like_dom_sf"/>
</dbReference>
<evidence type="ECO:0000256" key="2">
    <source>
        <dbReference type="PROSITE-ProRule" id="PRU00192"/>
    </source>
</evidence>
<reference evidence="6 7" key="1">
    <citation type="submission" date="2009-11" db="EMBL/GenBank/DDBJ databases">
        <title>Annotation of Allomyces macrogynus ATCC 38327.</title>
        <authorList>
            <consortium name="The Broad Institute Genome Sequencing Platform"/>
            <person name="Russ C."/>
            <person name="Cuomo C."/>
            <person name="Burger G."/>
            <person name="Gray M.W."/>
            <person name="Holland P.W.H."/>
            <person name="King N."/>
            <person name="Lang F.B.F."/>
            <person name="Roger A.J."/>
            <person name="Ruiz-Trillo I."/>
            <person name="Young S.K."/>
            <person name="Zeng Q."/>
            <person name="Gargeya S."/>
            <person name="Fitzgerald M."/>
            <person name="Haas B."/>
            <person name="Abouelleil A."/>
            <person name="Alvarado L."/>
            <person name="Arachchi H.M."/>
            <person name="Berlin A."/>
            <person name="Chapman S.B."/>
            <person name="Gearin G."/>
            <person name="Goldberg J."/>
            <person name="Griggs A."/>
            <person name="Gujja S."/>
            <person name="Hansen M."/>
            <person name="Heiman D."/>
            <person name="Howarth C."/>
            <person name="Larimer J."/>
            <person name="Lui A."/>
            <person name="MacDonald P.J.P."/>
            <person name="McCowen C."/>
            <person name="Montmayeur A."/>
            <person name="Murphy C."/>
            <person name="Neiman D."/>
            <person name="Pearson M."/>
            <person name="Priest M."/>
            <person name="Roberts A."/>
            <person name="Saif S."/>
            <person name="Shea T."/>
            <person name="Sisk P."/>
            <person name="Stolte C."/>
            <person name="Sykes S."/>
            <person name="Wortman J."/>
            <person name="Nusbaum C."/>
            <person name="Birren B."/>
        </authorList>
    </citation>
    <scope>NUCLEOTIDE SEQUENCE [LARGE SCALE GENOMIC DNA]</scope>
    <source>
        <strain evidence="6 7">ATCC 38327</strain>
    </source>
</reference>
<feature type="compositionally biased region" description="Basic residues" evidence="3">
    <location>
        <begin position="1"/>
        <end position="12"/>
    </location>
</feature>
<evidence type="ECO:0000313" key="7">
    <source>
        <dbReference type="Proteomes" id="UP000054350"/>
    </source>
</evidence>
<feature type="compositionally biased region" description="Pro residues" evidence="3">
    <location>
        <begin position="88"/>
        <end position="102"/>
    </location>
</feature>
<evidence type="ECO:0000256" key="4">
    <source>
        <dbReference type="SAM" id="Phobius"/>
    </source>
</evidence>
<dbReference type="InterPro" id="IPR001452">
    <property type="entry name" value="SH3_domain"/>
</dbReference>
<dbReference type="SUPFAM" id="SSF50044">
    <property type="entry name" value="SH3-domain"/>
    <property type="match status" value="1"/>
</dbReference>
<evidence type="ECO:0000256" key="1">
    <source>
        <dbReference type="ARBA" id="ARBA00022443"/>
    </source>
</evidence>
<keyword evidence="7" id="KW-1185">Reference proteome</keyword>
<feature type="transmembrane region" description="Helical" evidence="4">
    <location>
        <begin position="421"/>
        <end position="442"/>
    </location>
</feature>
<feature type="domain" description="SH3" evidence="5">
    <location>
        <begin position="518"/>
        <end position="579"/>
    </location>
</feature>
<sequence>MHSSRSARRPRHSPPDAMPARPLARQEPLAPRPTRRRAAPTMTMRRAVALAVAVAIAALALATVIAPAARAQAVGTPVARPGTAAPAPASPAPAASPAPTAAPRPASSAAASPAPSSGASSALPAASSSGAVSATPASASMGPLPTGSTAIPSPRRSSVPNPTATGTDLSPTPTPTDPCALGVCDVGQGRGTCLLMEKTYSCQGFQGYHLPTDLRAYFDARFPLKKPEHIPILANSTTFDNLFGSASYSYLGLYINMYMLKQAACNVPNQRWYRTWICLDLLKFYHAKGDPCSAGAHPSICGSTLDQRADSILTDVSNTTECGRLQGVEEIGMAHVDAVRHFEWRSPLAADSTCLSAAANEPDQSAMTCGYSEYAVCAKPSLCPSHQVSNCKAMLRAASSAAKSQLVTTTTDPNDRARTSVGLYLLASIGGLALLALFVALYSLSKVRTRSGAAAAAAHAAPTKPVTPGAVTTALRIPPPTVPAPATAAPNHPLLATSVQPIVAMAPAALMAPPPANPPVMQAQVTALFNATRPDELSLVPGQWVSLLATYDDGWAQARVEPNGLVGFIPLACVGIGGNSTGGRYASLGR</sequence>
<evidence type="ECO:0000256" key="3">
    <source>
        <dbReference type="SAM" id="MobiDB-lite"/>
    </source>
</evidence>
<accession>A0A0L0SYG6</accession>
<reference evidence="7" key="2">
    <citation type="submission" date="2009-11" db="EMBL/GenBank/DDBJ databases">
        <title>The Genome Sequence of Allomyces macrogynus strain ATCC 38327.</title>
        <authorList>
            <consortium name="The Broad Institute Genome Sequencing Platform"/>
            <person name="Russ C."/>
            <person name="Cuomo C."/>
            <person name="Shea T."/>
            <person name="Young S.K."/>
            <person name="Zeng Q."/>
            <person name="Koehrsen M."/>
            <person name="Haas B."/>
            <person name="Borodovsky M."/>
            <person name="Guigo R."/>
            <person name="Alvarado L."/>
            <person name="Berlin A."/>
            <person name="Borenstein D."/>
            <person name="Chen Z."/>
            <person name="Engels R."/>
            <person name="Freedman E."/>
            <person name="Gellesch M."/>
            <person name="Goldberg J."/>
            <person name="Griggs A."/>
            <person name="Gujja S."/>
            <person name="Heiman D."/>
            <person name="Hepburn T."/>
            <person name="Howarth C."/>
            <person name="Jen D."/>
            <person name="Larson L."/>
            <person name="Lewis B."/>
            <person name="Mehta T."/>
            <person name="Park D."/>
            <person name="Pearson M."/>
            <person name="Roberts A."/>
            <person name="Saif S."/>
            <person name="Shenoy N."/>
            <person name="Sisk P."/>
            <person name="Stolte C."/>
            <person name="Sykes S."/>
            <person name="Walk T."/>
            <person name="White J."/>
            <person name="Yandava C."/>
            <person name="Burger G."/>
            <person name="Gray M.W."/>
            <person name="Holland P.W.H."/>
            <person name="King N."/>
            <person name="Lang F.B.F."/>
            <person name="Roger A.J."/>
            <person name="Ruiz-Trillo I."/>
            <person name="Lander E."/>
            <person name="Nusbaum C."/>
        </authorList>
    </citation>
    <scope>NUCLEOTIDE SEQUENCE [LARGE SCALE GENOMIC DNA]</scope>
    <source>
        <strain evidence="7">ATCC 38327</strain>
    </source>
</reference>
<keyword evidence="4" id="KW-0812">Transmembrane</keyword>
<evidence type="ECO:0000259" key="5">
    <source>
        <dbReference type="PROSITE" id="PS50002"/>
    </source>
</evidence>
<feature type="region of interest" description="Disordered" evidence="3">
    <location>
        <begin position="1"/>
        <end position="41"/>
    </location>
</feature>
<keyword evidence="4" id="KW-1133">Transmembrane helix</keyword>
<name>A0A0L0SYG6_ALLM3</name>
<dbReference type="SMART" id="SM00326">
    <property type="entry name" value="SH3"/>
    <property type="match status" value="1"/>
</dbReference>
<keyword evidence="4" id="KW-0472">Membrane</keyword>
<feature type="region of interest" description="Disordered" evidence="3">
    <location>
        <begin position="78"/>
        <end position="177"/>
    </location>
</feature>
<dbReference type="PROSITE" id="PS50002">
    <property type="entry name" value="SH3"/>
    <property type="match status" value="1"/>
</dbReference>
<feature type="compositionally biased region" description="Low complexity" evidence="3">
    <location>
        <begin position="103"/>
        <end position="140"/>
    </location>
</feature>
<evidence type="ECO:0000313" key="6">
    <source>
        <dbReference type="EMBL" id="KNE67450.1"/>
    </source>
</evidence>
<dbReference type="EMBL" id="GG745353">
    <property type="protein sequence ID" value="KNE67450.1"/>
    <property type="molecule type" value="Genomic_DNA"/>
</dbReference>
<dbReference type="Gene3D" id="2.30.30.40">
    <property type="entry name" value="SH3 Domains"/>
    <property type="match status" value="1"/>
</dbReference>
<dbReference type="AlphaFoldDB" id="A0A0L0SYG6"/>
<protein>
    <recommendedName>
        <fullName evidence="5">SH3 domain-containing protein</fullName>
    </recommendedName>
</protein>
<feature type="compositionally biased region" description="Polar residues" evidence="3">
    <location>
        <begin position="146"/>
        <end position="164"/>
    </location>
</feature>
<dbReference type="CDD" id="cd00174">
    <property type="entry name" value="SH3"/>
    <property type="match status" value="1"/>
</dbReference>
<gene>
    <name evidence="6" type="ORF">AMAG_11912</name>
</gene>
<proteinExistence type="predicted"/>
<dbReference type="Proteomes" id="UP000054350">
    <property type="component" value="Unassembled WGS sequence"/>
</dbReference>